<keyword evidence="3" id="KW-1185">Reference proteome</keyword>
<dbReference type="AlphaFoldDB" id="A0A1H9CQ98"/>
<keyword evidence="1" id="KW-0732">Signal</keyword>
<accession>A0A1H9CQ98</accession>
<dbReference type="STRING" id="489703.SAMN04488038_103137"/>
<dbReference type="OrthoDB" id="7000272at2"/>
<reference evidence="2 3" key="1">
    <citation type="submission" date="2016-10" db="EMBL/GenBank/DDBJ databases">
        <authorList>
            <person name="de Groot N.N."/>
        </authorList>
    </citation>
    <scope>NUCLEOTIDE SEQUENCE [LARGE SCALE GENOMIC DNA]</scope>
    <source>
        <strain evidence="2 3">DSM 25927</strain>
    </source>
</reference>
<proteinExistence type="predicted"/>
<protein>
    <recommendedName>
        <fullName evidence="4">DUF1302 domain-containing protein</fullName>
    </recommendedName>
</protein>
<organism evidence="2 3">
    <name type="scientific">Solimonas aquatica</name>
    <dbReference type="NCBI Taxonomy" id="489703"/>
    <lineage>
        <taxon>Bacteria</taxon>
        <taxon>Pseudomonadati</taxon>
        <taxon>Pseudomonadota</taxon>
        <taxon>Gammaproteobacteria</taxon>
        <taxon>Nevskiales</taxon>
        <taxon>Nevskiaceae</taxon>
        <taxon>Solimonas</taxon>
    </lineage>
</organism>
<evidence type="ECO:0000256" key="1">
    <source>
        <dbReference type="SAM" id="SignalP"/>
    </source>
</evidence>
<name>A0A1H9CQ98_9GAMM</name>
<evidence type="ECO:0000313" key="2">
    <source>
        <dbReference type="EMBL" id="SEQ03271.1"/>
    </source>
</evidence>
<gene>
    <name evidence="2" type="ORF">SAMN04488038_103137</name>
</gene>
<feature type="signal peptide" evidence="1">
    <location>
        <begin position="1"/>
        <end position="21"/>
    </location>
</feature>
<evidence type="ECO:0000313" key="3">
    <source>
        <dbReference type="Proteomes" id="UP000199233"/>
    </source>
</evidence>
<dbReference type="Proteomes" id="UP000199233">
    <property type="component" value="Unassembled WGS sequence"/>
</dbReference>
<dbReference type="EMBL" id="FOFS01000003">
    <property type="protein sequence ID" value="SEQ03271.1"/>
    <property type="molecule type" value="Genomic_DNA"/>
</dbReference>
<dbReference type="Pfam" id="PF06980">
    <property type="entry name" value="DUF1302"/>
    <property type="match status" value="1"/>
</dbReference>
<dbReference type="RefSeq" id="WP_093282800.1">
    <property type="nucleotide sequence ID" value="NZ_FOFS01000003.1"/>
</dbReference>
<sequence>MNKKTLIAAAVAMLGTAPAWASSATVYGLTLDLDNHFSAGGAWRMQSRDMRLVGIGNGGSAYSTNNDDGDLAFDRGDMVSAAAKLTSDLTISRGAFGLFVRGSYLYNQKLRDYDFFNINNYYATASSSTLGVGLTPTGRASVAPVSEYHAKNRAVGNFVGNDADLLDAYLYGSVDIGRQSLTFKLGRQVLNWGESTLVQNGINSLLAFDANQLRVPGYEISEVITPQNMIWLSTSLSSRVAVEGFYEFDWQRTQPDAPGTFWSTNDFAGVGGTRAFITFGLPPENTPNTTIPRGADHKPGNSGQFGGKISIQIPALNDMDLSFYAMQYHSRLPLVSGVSKSSYASTSETGLYFLEYPKDIQLYGVSFNTTLGDWSAQGEYSYKPNQPLQVDDVELLLAGVGLPSQVTPPPAAPLGSALGNKYIRGYRRHEVSQVDTSFTRLFGPMRYLGSDQLLFVAEAAADYVHDLPPTSELRYDAPGTYTPGSASVAALVSSATLPIFGRSVPQQQRGYATAFSWGYKLIARLTYNNLIGPVRIEPALRFDHDVHGVTPTPMGNFVEGRKMANVSVTGYYQQAWSLQLGYSNYFGGGQANLLSDRDYLEAALKYVF</sequence>
<feature type="chain" id="PRO_5011675003" description="DUF1302 domain-containing protein" evidence="1">
    <location>
        <begin position="22"/>
        <end position="608"/>
    </location>
</feature>
<dbReference type="InterPro" id="IPR010727">
    <property type="entry name" value="DUF1302"/>
</dbReference>
<evidence type="ECO:0008006" key="4">
    <source>
        <dbReference type="Google" id="ProtNLM"/>
    </source>
</evidence>